<feature type="transmembrane region" description="Helical" evidence="7">
    <location>
        <begin position="193"/>
        <end position="216"/>
    </location>
</feature>
<evidence type="ECO:0000256" key="6">
    <source>
        <dbReference type="SAM" id="MobiDB-lite"/>
    </source>
</evidence>
<name>A0A9W8NED1_9PEZI</name>
<comment type="subcellular location">
    <subcellularLocation>
        <location evidence="1">Membrane</location>
        <topology evidence="1">Multi-pass membrane protein</topology>
    </subcellularLocation>
</comment>
<dbReference type="Proteomes" id="UP001148614">
    <property type="component" value="Unassembled WGS sequence"/>
</dbReference>
<dbReference type="InterPro" id="IPR049326">
    <property type="entry name" value="Rhodopsin_dom_fungi"/>
</dbReference>
<keyword evidence="2 7" id="KW-0812">Transmembrane</keyword>
<protein>
    <recommendedName>
        <fullName evidence="8">Rhodopsin domain-containing protein</fullName>
    </recommendedName>
</protein>
<feature type="transmembrane region" description="Helical" evidence="7">
    <location>
        <begin position="143"/>
        <end position="165"/>
    </location>
</feature>
<accession>A0A9W8NED1</accession>
<evidence type="ECO:0000313" key="10">
    <source>
        <dbReference type="Proteomes" id="UP001148614"/>
    </source>
</evidence>
<evidence type="ECO:0000256" key="4">
    <source>
        <dbReference type="ARBA" id="ARBA00023136"/>
    </source>
</evidence>
<comment type="caution">
    <text evidence="9">The sequence shown here is derived from an EMBL/GenBank/DDBJ whole genome shotgun (WGS) entry which is preliminary data.</text>
</comment>
<feature type="transmembrane region" description="Helical" evidence="7">
    <location>
        <begin position="53"/>
        <end position="75"/>
    </location>
</feature>
<keyword evidence="3 7" id="KW-1133">Transmembrane helix</keyword>
<evidence type="ECO:0000256" key="1">
    <source>
        <dbReference type="ARBA" id="ARBA00004141"/>
    </source>
</evidence>
<dbReference type="GO" id="GO:0016020">
    <property type="term" value="C:membrane"/>
    <property type="evidence" value="ECO:0007669"/>
    <property type="project" value="UniProtKB-SubCell"/>
</dbReference>
<dbReference type="PANTHER" id="PTHR33048">
    <property type="entry name" value="PTH11-LIKE INTEGRAL MEMBRANE PROTEIN (AFU_ORTHOLOGUE AFUA_5G11245)"/>
    <property type="match status" value="1"/>
</dbReference>
<evidence type="ECO:0000256" key="2">
    <source>
        <dbReference type="ARBA" id="ARBA00022692"/>
    </source>
</evidence>
<evidence type="ECO:0000256" key="3">
    <source>
        <dbReference type="ARBA" id="ARBA00022989"/>
    </source>
</evidence>
<feature type="domain" description="Rhodopsin" evidence="8">
    <location>
        <begin position="33"/>
        <end position="285"/>
    </location>
</feature>
<organism evidence="9 10">
    <name type="scientific">Xylaria arbuscula</name>
    <dbReference type="NCBI Taxonomy" id="114810"/>
    <lineage>
        <taxon>Eukaryota</taxon>
        <taxon>Fungi</taxon>
        <taxon>Dikarya</taxon>
        <taxon>Ascomycota</taxon>
        <taxon>Pezizomycotina</taxon>
        <taxon>Sordariomycetes</taxon>
        <taxon>Xylariomycetidae</taxon>
        <taxon>Xylariales</taxon>
        <taxon>Xylariaceae</taxon>
        <taxon>Xylaria</taxon>
    </lineage>
</organism>
<evidence type="ECO:0000256" key="7">
    <source>
        <dbReference type="SAM" id="Phobius"/>
    </source>
</evidence>
<feature type="transmembrane region" description="Helical" evidence="7">
    <location>
        <begin position="228"/>
        <end position="251"/>
    </location>
</feature>
<feature type="transmembrane region" description="Helical" evidence="7">
    <location>
        <begin position="109"/>
        <end position="131"/>
    </location>
</feature>
<feature type="compositionally biased region" description="Basic residues" evidence="6">
    <location>
        <begin position="312"/>
        <end position="321"/>
    </location>
</feature>
<dbReference type="VEuPathDB" id="FungiDB:F4678DRAFT_326630"/>
<feature type="region of interest" description="Disordered" evidence="6">
    <location>
        <begin position="303"/>
        <end position="327"/>
    </location>
</feature>
<gene>
    <name evidence="9" type="ORF">NPX13_g5512</name>
</gene>
<reference evidence="9" key="1">
    <citation type="submission" date="2022-07" db="EMBL/GenBank/DDBJ databases">
        <title>Genome Sequence of Xylaria arbuscula.</title>
        <authorList>
            <person name="Buettner E."/>
        </authorList>
    </citation>
    <scope>NUCLEOTIDE SEQUENCE</scope>
    <source>
        <strain evidence="9">VT107</strain>
    </source>
</reference>
<dbReference type="PANTHER" id="PTHR33048:SF105">
    <property type="match status" value="1"/>
</dbReference>
<evidence type="ECO:0000256" key="5">
    <source>
        <dbReference type="ARBA" id="ARBA00038359"/>
    </source>
</evidence>
<dbReference type="Pfam" id="PF20684">
    <property type="entry name" value="Fung_rhodopsin"/>
    <property type="match status" value="1"/>
</dbReference>
<comment type="similarity">
    <text evidence="5">Belongs to the SAT4 family.</text>
</comment>
<proteinExistence type="inferred from homology"/>
<evidence type="ECO:0000313" key="9">
    <source>
        <dbReference type="EMBL" id="KAJ3571051.1"/>
    </source>
</evidence>
<keyword evidence="4 7" id="KW-0472">Membrane</keyword>
<feature type="transmembrane region" description="Helical" evidence="7">
    <location>
        <begin position="12"/>
        <end position="33"/>
    </location>
</feature>
<evidence type="ECO:0000259" key="8">
    <source>
        <dbReference type="Pfam" id="PF20684"/>
    </source>
</evidence>
<sequence>MDPNAAAAAAAALQQFVIEDFTLFAIGVSFTALRTYARIQQVGIKGFKVDDYFIWVAMLFYAAETTLAFSVGHYAQGLANNGMTDEQRQSLDPSSHEYMLRVTGSKIQLAGWSTYSALLWSLKVSLLVFYLRLTYGLNRVYRLRIYAGFVLLFASWLAATLHLFLGCRPFDRYWQINPNPGNVCQPAISTRIVWVYGGLNILTDLYLLSIPIPMLWKTSLKPLKKFGLIILFSGGIIVIIFAILRATFIITDPVNGAQVAGSWAVRETFVSVITTNLPMVFPLFKSRLSSMFGSISRFTGNSTNKSSNGALRSHKSWRGRGPRTANPIPDFTYTESEEQIVKGQDIGETLPVQMQDLDTTGAVKNNNIRQDREILVTSVPKDRIPESQHTANTSFARSSSTKTHVTYIMSRGHENAAN</sequence>
<dbReference type="EMBL" id="JANPWZ010000874">
    <property type="protein sequence ID" value="KAJ3571051.1"/>
    <property type="molecule type" value="Genomic_DNA"/>
</dbReference>
<dbReference type="InterPro" id="IPR052337">
    <property type="entry name" value="SAT4-like"/>
</dbReference>
<keyword evidence="10" id="KW-1185">Reference proteome</keyword>
<dbReference type="AlphaFoldDB" id="A0A9W8NED1"/>